<dbReference type="WBParaSite" id="TMUE_2000010460.1">
    <property type="protein sequence ID" value="TMUE_2000010460.1"/>
    <property type="gene ID" value="WBGene00295132"/>
</dbReference>
<dbReference type="AlphaFoldDB" id="A0A5S6QT89"/>
<keyword evidence="1" id="KW-1133">Transmembrane helix</keyword>
<dbReference type="Gene3D" id="3.40.33.10">
    <property type="entry name" value="CAP"/>
    <property type="match status" value="1"/>
</dbReference>
<reference evidence="5" key="1">
    <citation type="submission" date="2019-12" db="UniProtKB">
        <authorList>
            <consortium name="WormBaseParasite"/>
        </authorList>
    </citation>
    <scope>IDENTIFICATION</scope>
</reference>
<protein>
    <submittedName>
        <fullName evidence="5">SCP domain-containing protein</fullName>
    </submittedName>
</protein>
<evidence type="ECO:0000313" key="4">
    <source>
        <dbReference type="Proteomes" id="UP000046395"/>
    </source>
</evidence>
<feature type="signal peptide" evidence="2">
    <location>
        <begin position="1"/>
        <end position="22"/>
    </location>
</feature>
<feature type="chain" id="PRO_5024403466" evidence="2">
    <location>
        <begin position="23"/>
        <end position="303"/>
    </location>
</feature>
<proteinExistence type="predicted"/>
<evidence type="ECO:0000256" key="2">
    <source>
        <dbReference type="SAM" id="SignalP"/>
    </source>
</evidence>
<accession>A0A5S6QT89</accession>
<keyword evidence="2" id="KW-0732">Signal</keyword>
<evidence type="ECO:0000259" key="3">
    <source>
        <dbReference type="SMART" id="SM00198"/>
    </source>
</evidence>
<feature type="transmembrane region" description="Helical" evidence="1">
    <location>
        <begin position="275"/>
        <end position="294"/>
    </location>
</feature>
<dbReference type="InterPro" id="IPR035940">
    <property type="entry name" value="CAP_sf"/>
</dbReference>
<keyword evidence="1" id="KW-0472">Membrane</keyword>
<keyword evidence="4" id="KW-1185">Reference proteome</keyword>
<keyword evidence="1" id="KW-0812">Transmembrane</keyword>
<dbReference type="InterPro" id="IPR014044">
    <property type="entry name" value="CAP_dom"/>
</dbReference>
<dbReference type="Pfam" id="PF00188">
    <property type="entry name" value="CAP"/>
    <property type="match status" value="1"/>
</dbReference>
<feature type="domain" description="SCP" evidence="3">
    <location>
        <begin position="32"/>
        <end position="168"/>
    </location>
</feature>
<sequence length="303" mass="33932">MAAPIPFFEFILLVLGLMKANGDESSKKLSISEGNEFIKALNSERAKAKGGAKSMGCLTWSDGLAEEAKKVAETCFVDSPQSTYGYLKKSWRGNFDQYLSVPNSWSTSNQNFNFEKMECAVNGWCDDFQQSMYYKRGKIGCAYNTKCGTWDYTLVCAFEHKIPGNVAPYEVGTQCSSCALGEKCTVEHCCDVNDNKNENDGKDSTKANLIPLYRFVRKIRRSTVLKTSPEAKAGSGRELIWIEYTHSATRCQKNMDAGGRKVKYLDTSPHLQIRAVLILLFIIILYVVTAVLIFTQQLKMNLT</sequence>
<organism evidence="4 5">
    <name type="scientific">Trichuris muris</name>
    <name type="common">Mouse whipworm</name>
    <dbReference type="NCBI Taxonomy" id="70415"/>
    <lineage>
        <taxon>Eukaryota</taxon>
        <taxon>Metazoa</taxon>
        <taxon>Ecdysozoa</taxon>
        <taxon>Nematoda</taxon>
        <taxon>Enoplea</taxon>
        <taxon>Dorylaimia</taxon>
        <taxon>Trichinellida</taxon>
        <taxon>Trichuridae</taxon>
        <taxon>Trichuris</taxon>
    </lineage>
</organism>
<name>A0A5S6QT89_TRIMR</name>
<evidence type="ECO:0000313" key="5">
    <source>
        <dbReference type="WBParaSite" id="TMUE_2000010460.1"/>
    </source>
</evidence>
<dbReference type="SMART" id="SM00198">
    <property type="entry name" value="SCP"/>
    <property type="match status" value="1"/>
</dbReference>
<evidence type="ECO:0000256" key="1">
    <source>
        <dbReference type="SAM" id="Phobius"/>
    </source>
</evidence>
<dbReference type="CDD" id="cd05380">
    <property type="entry name" value="CAP_euk"/>
    <property type="match status" value="1"/>
</dbReference>
<dbReference type="Proteomes" id="UP000046395">
    <property type="component" value="Unassembled WGS sequence"/>
</dbReference>
<dbReference type="SUPFAM" id="SSF55797">
    <property type="entry name" value="PR-1-like"/>
    <property type="match status" value="1"/>
</dbReference>
<dbReference type="STRING" id="70415.A0A5S6QT89"/>